<evidence type="ECO:0000313" key="3">
    <source>
        <dbReference type="Proteomes" id="UP000000493"/>
    </source>
</evidence>
<dbReference type="SUPFAM" id="SSF52540">
    <property type="entry name" value="P-loop containing nucleoside triphosphate hydrolases"/>
    <property type="match status" value="1"/>
</dbReference>
<dbReference type="InterPro" id="IPR027417">
    <property type="entry name" value="P-loop_NTPase"/>
</dbReference>
<proteinExistence type="predicted"/>
<gene>
    <name evidence="2" type="ordered locus">Runsl_5632</name>
</gene>
<evidence type="ECO:0000313" key="2">
    <source>
        <dbReference type="EMBL" id="AEI51922.1"/>
    </source>
</evidence>
<dbReference type="InterPro" id="IPR011604">
    <property type="entry name" value="PDDEXK-like_dom_sf"/>
</dbReference>
<dbReference type="Proteomes" id="UP000000493">
    <property type="component" value="Chromosome"/>
</dbReference>
<dbReference type="InterPro" id="IPR011335">
    <property type="entry name" value="Restrct_endonuc-II-like"/>
</dbReference>
<organism evidence="2 3">
    <name type="scientific">Runella slithyformis (strain ATCC 29530 / DSM 19594 / LMG 11500 / NCIMB 11436 / LSU 4)</name>
    <dbReference type="NCBI Taxonomy" id="761193"/>
    <lineage>
        <taxon>Bacteria</taxon>
        <taxon>Pseudomonadati</taxon>
        <taxon>Bacteroidota</taxon>
        <taxon>Cytophagia</taxon>
        <taxon>Cytophagales</taxon>
        <taxon>Spirosomataceae</taxon>
        <taxon>Runella</taxon>
    </lineage>
</organism>
<feature type="domain" description="PD-(D/E)XK endonuclease-like" evidence="1">
    <location>
        <begin position="724"/>
        <end position="1015"/>
    </location>
</feature>
<sequence>MLESFLGKTARYIFESKRPVNCIENLVIIVPTRRAAYFFKRALAQCSDRPFLAPEVLAFDDFVTQRCGVEMADNVSLLFELYDIFKEVDKNITFDRYLQWGSMLLRDFDLMDQYLVDSDYLFDYITEAKAMERWQADWPKNSISPDSERIKAYFELFSNLREVYERFRRHLHSKKRVYRGLAYRTLAENTFELLLNTDGAASHHSVEYKTENDGPDFYFVGLSALSAAQEKIIRTLIKAKRAEILWDTDQYYMRENPYIEGGKALRGYRDAAWAGQWKWTENQILQTPKDITVYAVPNASMQAKVAGELYRQWCADGQGGTENRPVAMVLTDENLLVPVLNGLDDSISDLNVTMGLTLRNSLLFTLIDSLFELQFTIAEFRSKDGRSIKMPKYNHRTVQKVLNHPFIRRYEFLALQHRDSTAPSIIQTTIREIQRRNFVYLDPNQLLEWGENHPLFTALFGRWDDNPHTVIKALYVLIDLLREVYKDTQNAIETEYLYLFYTLLKQLETTLNSSHAEKLNLRTFKAFMYELIRQTRIPFSGEPVSPLQIMGMLETQALDFERLIILSMNEGVFPASKRQNSLIPWDIAKEVGLPIYSDQDAVMSYHFYRLLQRAKDVHLVYVTDPSTYNGGEKSRFIRQLEHELVSMTEKNKTIRYKELMVMFKEKEEEDQVVELDPLTLDTLVDGQKVQITRQKAANTDWTVPKTPETLAFLMASLEKDGLYATHLNQYLKCSLQYYFNRIAGVSEDEDVEERIGSADFGSWIHKVLERIDKEFLMENKPITDDLVKAILREEFDKQFGGYDAESGINRLLYQVAEQTVVDFLREQRTRNDSLVVLATERKLSAEIRFPIGDKTILLKIAGKIDRIELVDNIIRVADYKTGKIEQLPKVTSDKLAGIMSSGSNANYEKIRQLWVYQYLIYKQMLADGGLRLRDREFHLTEYQVTSGFYSLRNIKRGFIENPLQFDQANDAESYVAHSEEYLRAFITERLLNADEPFRKTDHTQGCQYCDYKDICGR</sequence>
<name>A0A7U3ZRA1_RUNSL</name>
<dbReference type="KEGG" id="rsi:Runsl_5632"/>
<reference evidence="3" key="1">
    <citation type="submission" date="2011-06" db="EMBL/GenBank/DDBJ databases">
        <title>The complete genome of chromosome of Runella slithyformis DSM 19594.</title>
        <authorList>
            <consortium name="US DOE Joint Genome Institute (JGI-PGF)"/>
            <person name="Lucas S."/>
            <person name="Han J."/>
            <person name="Lapidus A."/>
            <person name="Bruce D."/>
            <person name="Goodwin L."/>
            <person name="Pitluck S."/>
            <person name="Peters L."/>
            <person name="Kyrpides N."/>
            <person name="Mavromatis K."/>
            <person name="Ivanova N."/>
            <person name="Ovchinnikova G."/>
            <person name="Zhang X."/>
            <person name="Misra M."/>
            <person name="Detter J.C."/>
            <person name="Tapia R."/>
            <person name="Han C."/>
            <person name="Land M."/>
            <person name="Hauser L."/>
            <person name="Markowitz V."/>
            <person name="Cheng J.-F."/>
            <person name="Hugenholtz P."/>
            <person name="Woyke T."/>
            <person name="Wu D."/>
            <person name="Tindall B."/>
            <person name="Faehrich R."/>
            <person name="Brambilla E."/>
            <person name="Klenk H.-P."/>
            <person name="Eisen J.A."/>
        </authorList>
    </citation>
    <scope>NUCLEOTIDE SEQUENCE [LARGE SCALE GENOMIC DNA]</scope>
    <source>
        <strain evidence="3">ATCC 29530 / DSM 19594 / LMG 11500 / NCIMB 11436 / LSU 4</strain>
    </source>
</reference>
<dbReference type="InterPro" id="IPR038726">
    <property type="entry name" value="PDDEXK_AddAB-type"/>
</dbReference>
<accession>A0A7U3ZRA1</accession>
<protein>
    <recommendedName>
        <fullName evidence="1">PD-(D/E)XK endonuclease-like domain-containing protein</fullName>
    </recommendedName>
</protein>
<dbReference type="SUPFAM" id="SSF52980">
    <property type="entry name" value="Restriction endonuclease-like"/>
    <property type="match status" value="1"/>
</dbReference>
<dbReference type="RefSeq" id="WP_013931188.1">
    <property type="nucleotide sequence ID" value="NC_015703.1"/>
</dbReference>
<dbReference type="Gene3D" id="3.90.320.10">
    <property type="match status" value="1"/>
</dbReference>
<dbReference type="EMBL" id="CP002859">
    <property type="protein sequence ID" value="AEI51922.1"/>
    <property type="molecule type" value="Genomic_DNA"/>
</dbReference>
<evidence type="ECO:0000259" key="1">
    <source>
        <dbReference type="Pfam" id="PF12705"/>
    </source>
</evidence>
<keyword evidence="3" id="KW-1185">Reference proteome</keyword>
<dbReference type="AlphaFoldDB" id="A0A7U3ZRA1"/>
<dbReference type="Pfam" id="PF12705">
    <property type="entry name" value="PDDEXK_1"/>
    <property type="match status" value="1"/>
</dbReference>
<reference evidence="2 3" key="2">
    <citation type="journal article" date="2012" name="Stand. Genomic Sci.">
        <title>Complete genome sequence of the aquatic bacterium Runella slithyformis type strain (LSU 4(T)).</title>
        <authorList>
            <person name="Copeland A."/>
            <person name="Zhang X."/>
            <person name="Misra M."/>
            <person name="Lapidus A."/>
            <person name="Nolan M."/>
            <person name="Lucas S."/>
            <person name="Deshpande S."/>
            <person name="Cheng J.F."/>
            <person name="Tapia R."/>
            <person name="Goodwin L.A."/>
            <person name="Pitluck S."/>
            <person name="Liolios K."/>
            <person name="Pagani I."/>
            <person name="Ivanova N."/>
            <person name="Mikhailova N."/>
            <person name="Pati A."/>
            <person name="Chen A."/>
            <person name="Palaniappan K."/>
            <person name="Land M."/>
            <person name="Hauser L."/>
            <person name="Pan C."/>
            <person name="Jeffries C.D."/>
            <person name="Detter J.C."/>
            <person name="Brambilla E.M."/>
            <person name="Rohde M."/>
            <person name="Djao O.D."/>
            <person name="Goker M."/>
            <person name="Sikorski J."/>
            <person name="Tindall B.J."/>
            <person name="Woyke T."/>
            <person name="Bristow J."/>
            <person name="Eisen J.A."/>
            <person name="Markowitz V."/>
            <person name="Hugenholtz P."/>
            <person name="Kyrpides N.C."/>
            <person name="Klenk H.P."/>
            <person name="Mavromatis K."/>
        </authorList>
    </citation>
    <scope>NUCLEOTIDE SEQUENCE [LARGE SCALE GENOMIC DNA]</scope>
    <source>
        <strain evidence="3">ATCC 29530 / DSM 19594 / LMG 11500 / NCIMB 11436 / LSU 4</strain>
    </source>
</reference>
<dbReference type="Gene3D" id="3.40.50.300">
    <property type="entry name" value="P-loop containing nucleotide triphosphate hydrolases"/>
    <property type="match status" value="1"/>
</dbReference>